<dbReference type="GO" id="GO:0050897">
    <property type="term" value="F:cobalt ion binding"/>
    <property type="evidence" value="ECO:0007669"/>
    <property type="project" value="TreeGrafter"/>
</dbReference>
<dbReference type="GO" id="GO:0005507">
    <property type="term" value="F:copper ion binding"/>
    <property type="evidence" value="ECO:0007669"/>
    <property type="project" value="TreeGrafter"/>
</dbReference>
<sequence>MDEICQICGMRKATIVVKTNVNGVKSEQHLCPYCAAKLSEGENFVQDFFNEAAMLMSGMGGYRTTSKVCNRCGTTEREVRKNLRFGCSECYHVFADIVEQTYRQMRGKPYTGRAPRDTVIEQKPKEKLKPIDEAEAISRQIDEAVKARDFNLAAKLQAKLDALKK</sequence>
<reference evidence="1" key="2">
    <citation type="journal article" date="2021" name="PeerJ">
        <title>Extensive microbial diversity within the chicken gut microbiome revealed by metagenomics and culture.</title>
        <authorList>
            <person name="Gilroy R."/>
            <person name="Ravi A."/>
            <person name="Getino M."/>
            <person name="Pursley I."/>
            <person name="Horton D.L."/>
            <person name="Alikhan N.F."/>
            <person name="Baker D."/>
            <person name="Gharbi K."/>
            <person name="Hall N."/>
            <person name="Watson M."/>
            <person name="Adriaenssens E.M."/>
            <person name="Foster-Nyarko E."/>
            <person name="Jarju S."/>
            <person name="Secka A."/>
            <person name="Antonio M."/>
            <person name="Oren A."/>
            <person name="Chaudhuri R.R."/>
            <person name="La Ragione R."/>
            <person name="Hildebrand F."/>
            <person name="Pallen M.J."/>
        </authorList>
    </citation>
    <scope>NUCLEOTIDE SEQUENCE</scope>
    <source>
        <strain evidence="1">9366</strain>
    </source>
</reference>
<evidence type="ECO:0000313" key="2">
    <source>
        <dbReference type="Proteomes" id="UP000824145"/>
    </source>
</evidence>
<dbReference type="AlphaFoldDB" id="A0A9D1MLV0"/>
<dbReference type="GO" id="GO:0008270">
    <property type="term" value="F:zinc ion binding"/>
    <property type="evidence" value="ECO:0007669"/>
    <property type="project" value="TreeGrafter"/>
</dbReference>
<accession>A0A9D1MLV0</accession>
<dbReference type="PANTHER" id="PTHR38430">
    <property type="entry name" value="PROTEIN-ARGININE KINASE ACTIVATOR PROTEIN"/>
    <property type="match status" value="1"/>
</dbReference>
<name>A0A9D1MLV0_9FIRM</name>
<dbReference type="Proteomes" id="UP000824145">
    <property type="component" value="Unassembled WGS sequence"/>
</dbReference>
<dbReference type="GO" id="GO:1990170">
    <property type="term" value="P:stress response to cadmium ion"/>
    <property type="evidence" value="ECO:0007669"/>
    <property type="project" value="TreeGrafter"/>
</dbReference>
<comment type="caution">
    <text evidence="1">The sequence shown here is derived from an EMBL/GenBank/DDBJ whole genome shotgun (WGS) entry which is preliminary data.</text>
</comment>
<dbReference type="PIRSF" id="PIRSF015034">
    <property type="entry name" value="YacH"/>
    <property type="match status" value="1"/>
</dbReference>
<reference evidence="1" key="1">
    <citation type="submission" date="2020-10" db="EMBL/GenBank/DDBJ databases">
        <authorList>
            <person name="Gilroy R."/>
        </authorList>
    </citation>
    <scope>NUCLEOTIDE SEQUENCE</scope>
    <source>
        <strain evidence="1">9366</strain>
    </source>
</reference>
<dbReference type="InterPro" id="IPR025542">
    <property type="entry name" value="YacH"/>
</dbReference>
<dbReference type="GO" id="GO:0046870">
    <property type="term" value="F:cadmium ion binding"/>
    <property type="evidence" value="ECO:0007669"/>
    <property type="project" value="TreeGrafter"/>
</dbReference>
<evidence type="ECO:0000313" key="1">
    <source>
        <dbReference type="EMBL" id="HIU62923.1"/>
    </source>
</evidence>
<evidence type="ECO:0008006" key="3">
    <source>
        <dbReference type="Google" id="ProtNLM"/>
    </source>
</evidence>
<dbReference type="EMBL" id="DVNJ01000020">
    <property type="protein sequence ID" value="HIU62923.1"/>
    <property type="molecule type" value="Genomic_DNA"/>
</dbReference>
<protein>
    <recommendedName>
        <fullName evidence="3">UVR domain-containing protein</fullName>
    </recommendedName>
</protein>
<dbReference type="GO" id="GO:1990169">
    <property type="term" value="P:stress response to copper ion"/>
    <property type="evidence" value="ECO:0007669"/>
    <property type="project" value="TreeGrafter"/>
</dbReference>
<proteinExistence type="predicted"/>
<organism evidence="1 2">
    <name type="scientific">Candidatus Caccalectryoclostridium excrementigallinarum</name>
    <dbReference type="NCBI Taxonomy" id="2840710"/>
    <lineage>
        <taxon>Bacteria</taxon>
        <taxon>Bacillati</taxon>
        <taxon>Bacillota</taxon>
        <taxon>Clostridia</taxon>
        <taxon>Christensenellales</taxon>
        <taxon>Christensenellaceae</taxon>
        <taxon>Christensenellaceae incertae sedis</taxon>
        <taxon>Candidatus Caccalectryoclostridium</taxon>
    </lineage>
</organism>
<gene>
    <name evidence="1" type="ORF">IAB07_04040</name>
</gene>
<dbReference type="PANTHER" id="PTHR38430:SF1">
    <property type="entry name" value="PROTEIN-ARGININE KINASE ACTIVATOR PROTEIN"/>
    <property type="match status" value="1"/>
</dbReference>